<keyword evidence="1" id="KW-0472">Membrane</keyword>
<protein>
    <submittedName>
        <fullName evidence="2">Uncharacterized protein</fullName>
    </submittedName>
</protein>
<dbReference type="STRING" id="235985.SAMN05414137_1066"/>
<sequence length="37" mass="3867">MAFALAYVGALVGSVLLTALGVLLRQALLGPFMLVNY</sequence>
<dbReference type="EMBL" id="FOAZ01000006">
    <property type="protein sequence ID" value="SEL13410.1"/>
    <property type="molecule type" value="Genomic_DNA"/>
</dbReference>
<keyword evidence="1" id="KW-0812">Transmembrane</keyword>
<feature type="transmembrane region" description="Helical" evidence="1">
    <location>
        <begin position="6"/>
        <end position="24"/>
    </location>
</feature>
<evidence type="ECO:0000313" key="2">
    <source>
        <dbReference type="EMBL" id="SEL13410.1"/>
    </source>
</evidence>
<accession>A0A1H7MQ42</accession>
<organism evidence="2 3">
    <name type="scientific">Streptacidiphilus jiangxiensis</name>
    <dbReference type="NCBI Taxonomy" id="235985"/>
    <lineage>
        <taxon>Bacteria</taxon>
        <taxon>Bacillati</taxon>
        <taxon>Actinomycetota</taxon>
        <taxon>Actinomycetes</taxon>
        <taxon>Kitasatosporales</taxon>
        <taxon>Streptomycetaceae</taxon>
        <taxon>Streptacidiphilus</taxon>
    </lineage>
</organism>
<reference evidence="3" key="1">
    <citation type="submission" date="2016-10" db="EMBL/GenBank/DDBJ databases">
        <authorList>
            <person name="Varghese N."/>
        </authorList>
    </citation>
    <scope>NUCLEOTIDE SEQUENCE [LARGE SCALE GENOMIC DNA]</scope>
    <source>
        <strain evidence="3">DSM 45096 / BCRC 16803 / CGMCC 4.1857 / CIP 109030 / JCM 12277 / KCTC 19219 / NBRC 100920 / 33214</strain>
    </source>
</reference>
<keyword evidence="3" id="KW-1185">Reference proteome</keyword>
<evidence type="ECO:0000256" key="1">
    <source>
        <dbReference type="SAM" id="Phobius"/>
    </source>
</evidence>
<dbReference type="AlphaFoldDB" id="A0A1H7MQ42"/>
<name>A0A1H7MQ42_STRJI</name>
<proteinExistence type="predicted"/>
<keyword evidence="1" id="KW-1133">Transmembrane helix</keyword>
<gene>
    <name evidence="2" type="ORF">SAMN05414137_1066</name>
</gene>
<evidence type="ECO:0000313" key="3">
    <source>
        <dbReference type="Proteomes" id="UP000183015"/>
    </source>
</evidence>
<dbReference type="Proteomes" id="UP000183015">
    <property type="component" value="Unassembled WGS sequence"/>
</dbReference>